<evidence type="ECO:0000259" key="2">
    <source>
        <dbReference type="PROSITE" id="PS50127"/>
    </source>
</evidence>
<dbReference type="GeneID" id="29110826"/>
<evidence type="ECO:0000256" key="1">
    <source>
        <dbReference type="ARBA" id="ARBA00022786"/>
    </source>
</evidence>
<evidence type="ECO:0000313" key="4">
    <source>
        <dbReference type="Proteomes" id="UP000077248"/>
    </source>
</evidence>
<sequence length="159" mass="18131">MTPTKKRLEKEFQSLRKSPAEGYHVDLKHGDIFEWIGTLHGLDNSPYEGGTFAFHIQFTDDYPEKPPKVNFTTKIYHPNVDGRTGVVSWKMLGEDWHHNHTMEKILMSLRTLLDHPELESAVEVKIANEYANSRGAFEMHAKQWTSKCAKEGSVSTGST</sequence>
<dbReference type="OMA" id="KMACESA"/>
<dbReference type="Pfam" id="PF00179">
    <property type="entry name" value="UQ_con"/>
    <property type="match status" value="1"/>
</dbReference>
<gene>
    <name evidence="3" type="ORF">CC77DRAFT_1021273</name>
</gene>
<dbReference type="InterPro" id="IPR000608">
    <property type="entry name" value="UBC"/>
</dbReference>
<dbReference type="RefSeq" id="XP_018385353.1">
    <property type="nucleotide sequence ID" value="XM_018525232.1"/>
</dbReference>
<dbReference type="KEGG" id="aalt:CC77DRAFT_1021273"/>
<dbReference type="Proteomes" id="UP000077248">
    <property type="component" value="Unassembled WGS sequence"/>
</dbReference>
<dbReference type="STRING" id="5599.A0A177DLP2"/>
<keyword evidence="4" id="KW-1185">Reference proteome</keyword>
<keyword evidence="1" id="KW-0833">Ubl conjugation pathway</keyword>
<protein>
    <submittedName>
        <fullName evidence="3">UBC-like protein</fullName>
    </submittedName>
</protein>
<dbReference type="InterPro" id="IPR050113">
    <property type="entry name" value="Ub_conjugating_enzyme"/>
</dbReference>
<dbReference type="InterPro" id="IPR016135">
    <property type="entry name" value="UBQ-conjugating_enzyme/RWD"/>
</dbReference>
<dbReference type="EMBL" id="KV441480">
    <property type="protein sequence ID" value="OAG19932.1"/>
    <property type="molecule type" value="Genomic_DNA"/>
</dbReference>
<evidence type="ECO:0000313" key="3">
    <source>
        <dbReference type="EMBL" id="OAG19932.1"/>
    </source>
</evidence>
<dbReference type="Gene3D" id="3.10.110.10">
    <property type="entry name" value="Ubiquitin Conjugating Enzyme"/>
    <property type="match status" value="1"/>
</dbReference>
<feature type="domain" description="UBC core" evidence="2">
    <location>
        <begin position="3"/>
        <end position="150"/>
    </location>
</feature>
<dbReference type="PROSITE" id="PS50127">
    <property type="entry name" value="UBC_2"/>
    <property type="match status" value="1"/>
</dbReference>
<proteinExistence type="predicted"/>
<organism evidence="3 4">
    <name type="scientific">Alternaria alternata</name>
    <name type="common">Alternaria rot fungus</name>
    <name type="synonym">Torula alternata</name>
    <dbReference type="NCBI Taxonomy" id="5599"/>
    <lineage>
        <taxon>Eukaryota</taxon>
        <taxon>Fungi</taxon>
        <taxon>Dikarya</taxon>
        <taxon>Ascomycota</taxon>
        <taxon>Pezizomycotina</taxon>
        <taxon>Dothideomycetes</taxon>
        <taxon>Pleosporomycetidae</taxon>
        <taxon>Pleosporales</taxon>
        <taxon>Pleosporineae</taxon>
        <taxon>Pleosporaceae</taxon>
        <taxon>Alternaria</taxon>
        <taxon>Alternaria sect. Alternaria</taxon>
        <taxon>Alternaria alternata complex</taxon>
    </lineage>
</organism>
<dbReference type="AlphaFoldDB" id="A0A177DLP2"/>
<dbReference type="PANTHER" id="PTHR24067">
    <property type="entry name" value="UBIQUITIN-CONJUGATING ENZYME E2"/>
    <property type="match status" value="1"/>
</dbReference>
<reference evidence="3 4" key="1">
    <citation type="submission" date="2016-05" db="EMBL/GenBank/DDBJ databases">
        <title>Comparative analysis of secretome profiles of manganese(II)-oxidizing ascomycete fungi.</title>
        <authorList>
            <consortium name="DOE Joint Genome Institute"/>
            <person name="Zeiner C.A."/>
            <person name="Purvine S.O."/>
            <person name="Zink E.M."/>
            <person name="Wu S."/>
            <person name="Pasa-Tolic L."/>
            <person name="Chaput D.L."/>
            <person name="Haridas S."/>
            <person name="Grigoriev I.V."/>
            <person name="Santelli C.M."/>
            <person name="Hansel C.M."/>
        </authorList>
    </citation>
    <scope>NUCLEOTIDE SEQUENCE [LARGE SCALE GENOMIC DNA]</scope>
    <source>
        <strain evidence="3 4">SRC1lrK2f</strain>
    </source>
</reference>
<dbReference type="SMART" id="SM00212">
    <property type="entry name" value="UBCc"/>
    <property type="match status" value="1"/>
</dbReference>
<dbReference type="VEuPathDB" id="FungiDB:CC77DRAFT_1021273"/>
<accession>A0A177DLP2</accession>
<dbReference type="SUPFAM" id="SSF54495">
    <property type="entry name" value="UBC-like"/>
    <property type="match status" value="1"/>
</dbReference>
<name>A0A177DLP2_ALTAL</name>